<feature type="transmembrane region" description="Helical" evidence="1">
    <location>
        <begin position="38"/>
        <end position="61"/>
    </location>
</feature>
<name>A0AAE3JNF0_9FLAO</name>
<keyword evidence="1" id="KW-0472">Membrane</keyword>
<reference evidence="2" key="1">
    <citation type="submission" date="2023-02" db="EMBL/GenBank/DDBJ databases">
        <title>Genome of Flavobacteriaceae gen. nov. sp. strain F89.</title>
        <authorList>
            <person name="Wang Y."/>
        </authorList>
    </citation>
    <scope>NUCLEOTIDE SEQUENCE</scope>
    <source>
        <strain evidence="2">F89</strain>
    </source>
</reference>
<evidence type="ECO:0000256" key="1">
    <source>
        <dbReference type="SAM" id="Phobius"/>
    </source>
</evidence>
<keyword evidence="1" id="KW-1133">Transmembrane helix</keyword>
<accession>A0AAE3JNF0</accession>
<feature type="transmembrane region" description="Helical" evidence="1">
    <location>
        <begin position="123"/>
        <end position="146"/>
    </location>
</feature>
<keyword evidence="3" id="KW-1185">Reference proteome</keyword>
<proteinExistence type="predicted"/>
<keyword evidence="1" id="KW-0812">Transmembrane</keyword>
<dbReference type="RefSeq" id="WP_317900955.1">
    <property type="nucleotide sequence ID" value="NZ_JAIRBC010000004.1"/>
</dbReference>
<evidence type="ECO:0000313" key="2">
    <source>
        <dbReference type="EMBL" id="MCG2459809.1"/>
    </source>
</evidence>
<dbReference type="Proteomes" id="UP001200642">
    <property type="component" value="Unassembled WGS sequence"/>
</dbReference>
<feature type="transmembrane region" description="Helical" evidence="1">
    <location>
        <begin position="12"/>
        <end position="32"/>
    </location>
</feature>
<organism evidence="2 3">
    <name type="scientific">Cerina litoralis</name>
    <dbReference type="NCBI Taxonomy" id="2874477"/>
    <lineage>
        <taxon>Bacteria</taxon>
        <taxon>Pseudomonadati</taxon>
        <taxon>Bacteroidota</taxon>
        <taxon>Flavobacteriia</taxon>
        <taxon>Flavobacteriales</taxon>
        <taxon>Flavobacteriaceae</taxon>
        <taxon>Cerina</taxon>
    </lineage>
</organism>
<feature type="transmembrane region" description="Helical" evidence="1">
    <location>
        <begin position="73"/>
        <end position="94"/>
    </location>
</feature>
<evidence type="ECO:0000313" key="3">
    <source>
        <dbReference type="Proteomes" id="UP001200642"/>
    </source>
</evidence>
<sequence>MKFFLTPFTMIIWFLVSYLGVYLGLALVLWVFSLSGILLVIGYSFLIAGISALVLSLPALINFVILKLYNLSWFSIIFHSLAGILGVLCFYYSMHLSPLQLFSNNGSTSILQTLWQTSSFKTILLMLPFIGIHLCLIYTGIFNPIAMKLHQLPK</sequence>
<comment type="caution">
    <text evidence="2">The sequence shown here is derived from an EMBL/GenBank/DDBJ whole genome shotgun (WGS) entry which is preliminary data.</text>
</comment>
<dbReference type="EMBL" id="JAIRBC010000004">
    <property type="protein sequence ID" value="MCG2459809.1"/>
    <property type="molecule type" value="Genomic_DNA"/>
</dbReference>
<dbReference type="AlphaFoldDB" id="A0AAE3JNF0"/>
<protein>
    <submittedName>
        <fullName evidence="2">Uncharacterized protein</fullName>
    </submittedName>
</protein>
<gene>
    <name evidence="2" type="ORF">K8352_03540</name>
</gene>